<proteinExistence type="predicted"/>
<dbReference type="InterPro" id="IPR000477">
    <property type="entry name" value="RT_dom"/>
</dbReference>
<dbReference type="PANTHER" id="PTHR47027">
    <property type="entry name" value="REVERSE TRANSCRIPTASE DOMAIN-CONTAINING PROTEIN"/>
    <property type="match status" value="1"/>
</dbReference>
<dbReference type="PROSITE" id="PS50878">
    <property type="entry name" value="RT_POL"/>
    <property type="match status" value="1"/>
</dbReference>
<dbReference type="PANTHER" id="PTHR47027:SF20">
    <property type="entry name" value="REVERSE TRANSCRIPTASE-LIKE PROTEIN WITH RNA-DIRECTED DNA POLYMERASE DOMAIN"/>
    <property type="match status" value="1"/>
</dbReference>
<gene>
    <name evidence="3" type="primary">LOC108253943</name>
</gene>
<keyword evidence="2" id="KW-1185">Reference proteome</keyword>
<dbReference type="SUPFAM" id="SSF56672">
    <property type="entry name" value="DNA/RNA polymerases"/>
    <property type="match status" value="1"/>
</dbReference>
<dbReference type="Proteomes" id="UP000079169">
    <property type="component" value="Unplaced"/>
</dbReference>
<evidence type="ECO:0000259" key="1">
    <source>
        <dbReference type="PROSITE" id="PS50878"/>
    </source>
</evidence>
<evidence type="ECO:0000313" key="2">
    <source>
        <dbReference type="Proteomes" id="UP000079169"/>
    </source>
</evidence>
<feature type="domain" description="Reverse transcriptase" evidence="1">
    <location>
        <begin position="1"/>
        <end position="142"/>
    </location>
</feature>
<dbReference type="AlphaFoldDB" id="A0A1S4EQ06"/>
<dbReference type="STRING" id="121845.A0A1S4EQ06"/>
<dbReference type="Pfam" id="PF00078">
    <property type="entry name" value="RVT_1"/>
    <property type="match status" value="1"/>
</dbReference>
<dbReference type="GO" id="GO:0071897">
    <property type="term" value="P:DNA biosynthetic process"/>
    <property type="evidence" value="ECO:0007669"/>
    <property type="project" value="UniProtKB-ARBA"/>
</dbReference>
<dbReference type="InterPro" id="IPR043502">
    <property type="entry name" value="DNA/RNA_pol_sf"/>
</dbReference>
<dbReference type="RefSeq" id="XP_017304270.1">
    <property type="nucleotide sequence ID" value="XM_017448781.1"/>
</dbReference>
<name>A0A1S4EQ06_DIACI</name>
<dbReference type="PaxDb" id="121845-A0A1S4EQ06"/>
<sequence length="505" mass="58685">MYENSTVSVRTEMGETSEVKMNKGVMTGDSLSPLLFILFISDLCDYMKSKDIQGIPIDREHNVIALLYADDLVLLSNKEEELQKMLNVLEEYCNLNKLEVNVEKTKIVVFRRKGKLRSNLKFHYRQIPVEIVPSYVYLGVIFTSGLCFSENVKKFINKTMGAISTVNSLWARTKTYNWEANKIVYNSVIKSILLYGAEVWGLRYLEELEKPQVKYLKSLLYLPRNTPNYIVRKETGMSKMGQEIIKRAINWLINIKEMEEKRLPKICFLKLQEMAVANPTATKYNWVAQVRQIFTKLDCLEVYEAEDPKIIKVQVDSMIEKIQESNRMEDKRRIEVSSYSNVYKNLTNLDNQEEEKYLNMDVPLYKIRTIAQLRTSAQKIVRITIHKDIHVIETEKICTLCNLAKEESLEHFMLECPIYRATRQRYIGKYVNDYNVLDTALITKRLEALLSVPPPSLPTPSSQHLDLMTPDAFTSSSQHNSPHSVTINLHWLAIPSWRAFFYGLI</sequence>
<evidence type="ECO:0000313" key="3">
    <source>
        <dbReference type="RefSeq" id="XP_017304270.1"/>
    </source>
</evidence>
<dbReference type="GeneID" id="108253943"/>
<reference evidence="3" key="1">
    <citation type="submission" date="2025-08" db="UniProtKB">
        <authorList>
            <consortium name="RefSeq"/>
        </authorList>
    </citation>
    <scope>IDENTIFICATION</scope>
</reference>
<accession>A0A1S4EQ06</accession>
<organism evidence="2 3">
    <name type="scientific">Diaphorina citri</name>
    <name type="common">Asian citrus psyllid</name>
    <dbReference type="NCBI Taxonomy" id="121845"/>
    <lineage>
        <taxon>Eukaryota</taxon>
        <taxon>Metazoa</taxon>
        <taxon>Ecdysozoa</taxon>
        <taxon>Arthropoda</taxon>
        <taxon>Hexapoda</taxon>
        <taxon>Insecta</taxon>
        <taxon>Pterygota</taxon>
        <taxon>Neoptera</taxon>
        <taxon>Paraneoptera</taxon>
        <taxon>Hemiptera</taxon>
        <taxon>Sternorrhyncha</taxon>
        <taxon>Psylloidea</taxon>
        <taxon>Psyllidae</taxon>
        <taxon>Diaphorininae</taxon>
        <taxon>Diaphorina</taxon>
    </lineage>
</organism>
<dbReference type="OMA" id="DHLNVWC"/>
<dbReference type="KEGG" id="dci:108253943"/>
<protein>
    <submittedName>
        <fullName evidence="3">Uncharacterized protein LOC108253943</fullName>
    </submittedName>
</protein>